<dbReference type="GO" id="GO:0022900">
    <property type="term" value="P:electron transport chain"/>
    <property type="evidence" value="ECO:0007669"/>
    <property type="project" value="InterPro"/>
</dbReference>
<dbReference type="InterPro" id="IPR038532">
    <property type="entry name" value="NDUFS4-like_sf"/>
</dbReference>
<dbReference type="InterPro" id="IPR006885">
    <property type="entry name" value="NADH_UbQ_FeS_4_mit-like"/>
</dbReference>
<keyword evidence="8 9" id="KW-0472">Membrane</keyword>
<comment type="subcellular location">
    <subcellularLocation>
        <location evidence="9">Mitochondrion inner membrane</location>
        <topology evidence="9">Peripheral membrane protein</topology>
        <orientation evidence="9">Matrix side</orientation>
    </subcellularLocation>
</comment>
<comment type="caution">
    <text evidence="10">The sequence shown here is derived from an EMBL/GenBank/DDBJ whole genome shotgun (WGS) entry which is preliminary data.</text>
</comment>
<dbReference type="Gene3D" id="3.30.160.190">
    <property type="entry name" value="atu1810 like domain"/>
    <property type="match status" value="1"/>
</dbReference>
<evidence type="ECO:0000256" key="4">
    <source>
        <dbReference type="ARBA" id="ARBA00022792"/>
    </source>
</evidence>
<keyword evidence="4 9" id="KW-0999">Mitochondrion inner membrane</keyword>
<dbReference type="OrthoDB" id="3089at2759"/>
<evidence type="ECO:0000256" key="8">
    <source>
        <dbReference type="ARBA" id="ARBA00023136"/>
    </source>
</evidence>
<keyword evidence="10" id="KW-0830">Ubiquinone</keyword>
<keyword evidence="7 9" id="KW-0496">Mitochondrion</keyword>
<sequence>MMVLAKSVLGKCVAARLYSTKIVVSQLTPSSTATHYNRQGFAVDPETNVETAIKRTPEIDVYSATVEDIKVLQFLATPTQSGKAQARAWTIDFDTLDHGDRWENQLVGWKGSANIMQSIRMNNFATKEEAIRFAEKQGWEYHIKEPKFPKFKVKSYKANFTYNPNELRFIYTK</sequence>
<evidence type="ECO:0000256" key="2">
    <source>
        <dbReference type="ARBA" id="ARBA00022448"/>
    </source>
</evidence>
<keyword evidence="11" id="KW-1185">Reference proteome</keyword>
<dbReference type="STRING" id="133383.A0A1R0GZP8"/>
<evidence type="ECO:0000256" key="3">
    <source>
        <dbReference type="ARBA" id="ARBA00022660"/>
    </source>
</evidence>
<keyword evidence="3 9" id="KW-0679">Respiratory chain</keyword>
<reference evidence="10 11" key="1">
    <citation type="journal article" date="2016" name="Mol. Biol. Evol.">
        <title>Genome-Wide Survey of Gut Fungi (Harpellales) Reveals the First Horizontally Transferred Ubiquitin Gene from a Mosquito Host.</title>
        <authorList>
            <person name="Wang Y."/>
            <person name="White M.M."/>
            <person name="Kvist S."/>
            <person name="Moncalvo J.M."/>
        </authorList>
    </citation>
    <scope>NUCLEOTIDE SEQUENCE [LARGE SCALE GENOMIC DNA]</scope>
    <source>
        <strain evidence="10 11">ALG-7-W6</strain>
    </source>
</reference>
<evidence type="ECO:0000256" key="9">
    <source>
        <dbReference type="RuleBase" id="RU367010"/>
    </source>
</evidence>
<evidence type="ECO:0000313" key="10">
    <source>
        <dbReference type="EMBL" id="OLY82347.1"/>
    </source>
</evidence>
<dbReference type="Pfam" id="PF04800">
    <property type="entry name" value="NDUS4"/>
    <property type="match status" value="1"/>
</dbReference>
<accession>A0A1R0GZP8</accession>
<dbReference type="EMBL" id="LSSL01001617">
    <property type="protein sequence ID" value="OLY82347.1"/>
    <property type="molecule type" value="Genomic_DNA"/>
</dbReference>
<evidence type="ECO:0000256" key="5">
    <source>
        <dbReference type="ARBA" id="ARBA00022946"/>
    </source>
</evidence>
<evidence type="ECO:0000256" key="7">
    <source>
        <dbReference type="ARBA" id="ARBA00023128"/>
    </source>
</evidence>
<dbReference type="PANTHER" id="PTHR12219:SF8">
    <property type="entry name" value="NADH DEHYDROGENASE [UBIQUINONE] IRON-SULFUR PROTEIN 4, MITOCHONDRIAL"/>
    <property type="match status" value="1"/>
</dbReference>
<keyword evidence="6 9" id="KW-0249">Electron transport</keyword>
<evidence type="ECO:0000313" key="11">
    <source>
        <dbReference type="Proteomes" id="UP000187455"/>
    </source>
</evidence>
<keyword evidence="5 9" id="KW-0809">Transit peptide</keyword>
<dbReference type="AlphaFoldDB" id="A0A1R0GZP8"/>
<organism evidence="10 11">
    <name type="scientific">Smittium mucronatum</name>
    <dbReference type="NCBI Taxonomy" id="133383"/>
    <lineage>
        <taxon>Eukaryota</taxon>
        <taxon>Fungi</taxon>
        <taxon>Fungi incertae sedis</taxon>
        <taxon>Zoopagomycota</taxon>
        <taxon>Kickxellomycotina</taxon>
        <taxon>Harpellomycetes</taxon>
        <taxon>Harpellales</taxon>
        <taxon>Legeriomycetaceae</taxon>
        <taxon>Smittium</taxon>
    </lineage>
</organism>
<proteinExistence type="inferred from homology"/>
<comment type="similarity">
    <text evidence="1 9">Belongs to the complex I NDUFS4 subunit family.</text>
</comment>
<protein>
    <recommendedName>
        <fullName evidence="9">NADH dehydrogenase [ubiquinone] iron-sulfur protein 4, mitochondrial</fullName>
    </recommendedName>
</protein>
<dbReference type="GO" id="GO:0005743">
    <property type="term" value="C:mitochondrial inner membrane"/>
    <property type="evidence" value="ECO:0007669"/>
    <property type="project" value="UniProtKB-SubCell"/>
</dbReference>
<gene>
    <name evidence="10" type="ORF">AYI68_g3532</name>
</gene>
<dbReference type="Proteomes" id="UP000187455">
    <property type="component" value="Unassembled WGS sequence"/>
</dbReference>
<evidence type="ECO:0000256" key="6">
    <source>
        <dbReference type="ARBA" id="ARBA00022982"/>
    </source>
</evidence>
<name>A0A1R0GZP8_9FUNG</name>
<evidence type="ECO:0000256" key="1">
    <source>
        <dbReference type="ARBA" id="ARBA00005882"/>
    </source>
</evidence>
<comment type="function">
    <text evidence="9">Accessory subunit of the mitochondrial membrane respiratory chain NADH dehydrogenase (Complex I), that is believed not to be involved in catalysis. Complex I functions in the transfer of electrons from NADH to the respiratory chain. The immediate electron acceptor for the enzyme is believed to be ubiquinone.</text>
</comment>
<keyword evidence="2 9" id="KW-0813">Transport</keyword>
<dbReference type="PANTHER" id="PTHR12219">
    <property type="entry name" value="NADH-UBIQUINONE OXIDOREDUCTASE"/>
    <property type="match status" value="1"/>
</dbReference>